<proteinExistence type="predicted"/>
<organism evidence="6 7">
    <name type="scientific">Cinchona calisaya</name>
    <dbReference type="NCBI Taxonomy" id="153742"/>
    <lineage>
        <taxon>Eukaryota</taxon>
        <taxon>Viridiplantae</taxon>
        <taxon>Streptophyta</taxon>
        <taxon>Embryophyta</taxon>
        <taxon>Tracheophyta</taxon>
        <taxon>Spermatophyta</taxon>
        <taxon>Magnoliopsida</taxon>
        <taxon>eudicotyledons</taxon>
        <taxon>Gunneridae</taxon>
        <taxon>Pentapetalae</taxon>
        <taxon>asterids</taxon>
        <taxon>lamiids</taxon>
        <taxon>Gentianales</taxon>
        <taxon>Rubiaceae</taxon>
        <taxon>Cinchonoideae</taxon>
        <taxon>Cinchoneae</taxon>
        <taxon>Cinchona</taxon>
    </lineage>
</organism>
<keyword evidence="1" id="KW-0479">Metal-binding</keyword>
<comment type="caution">
    <text evidence="6">The sequence shown here is derived from an EMBL/GenBank/DDBJ whole genome shotgun (WGS) entry which is preliminary data.</text>
</comment>
<reference evidence="6 7" key="1">
    <citation type="submission" date="2024-11" db="EMBL/GenBank/DDBJ databases">
        <title>A near-complete genome assembly of Cinchona calisaya.</title>
        <authorList>
            <person name="Lian D.C."/>
            <person name="Zhao X.W."/>
            <person name="Wei L."/>
        </authorList>
    </citation>
    <scope>NUCLEOTIDE SEQUENCE [LARGE SCALE GENOMIC DNA]</scope>
    <source>
        <tissue evidence="6">Nenye</tissue>
    </source>
</reference>
<protein>
    <recommendedName>
        <fullName evidence="5">Phorbol-ester/DAG-type domain-containing protein</fullName>
    </recommendedName>
</protein>
<name>A0ABD2YNS9_9GENT</name>
<dbReference type="PANTHER" id="PTHR46288:SF27">
    <property type="entry name" value="CYSTEINE_HISTIDINE-RICH C1 DOMAIN FAMILY PROTEIN"/>
    <property type="match status" value="1"/>
</dbReference>
<dbReference type="PANTHER" id="PTHR46288">
    <property type="entry name" value="PHORBOL-ESTER/DAG-TYPE DOMAIN-CONTAINING PROTEIN"/>
    <property type="match status" value="1"/>
</dbReference>
<evidence type="ECO:0000256" key="2">
    <source>
        <dbReference type="ARBA" id="ARBA00022737"/>
    </source>
</evidence>
<dbReference type="SUPFAM" id="SSF57889">
    <property type="entry name" value="Cysteine-rich domain"/>
    <property type="match status" value="5"/>
</dbReference>
<feature type="domain" description="Phorbol-ester/DAG-type" evidence="5">
    <location>
        <begin position="320"/>
        <end position="372"/>
    </location>
</feature>
<evidence type="ECO:0000256" key="1">
    <source>
        <dbReference type="ARBA" id="ARBA00022723"/>
    </source>
</evidence>
<feature type="coiled-coil region" evidence="4">
    <location>
        <begin position="501"/>
        <end position="528"/>
    </location>
</feature>
<dbReference type="Pfam" id="PF03107">
    <property type="entry name" value="C1_2"/>
    <property type="match status" value="3"/>
</dbReference>
<dbReference type="InterPro" id="IPR004146">
    <property type="entry name" value="DC1"/>
</dbReference>
<dbReference type="EMBL" id="JBJUIK010000012">
    <property type="protein sequence ID" value="KAL3509037.1"/>
    <property type="molecule type" value="Genomic_DNA"/>
</dbReference>
<keyword evidence="7" id="KW-1185">Reference proteome</keyword>
<dbReference type="InterPro" id="IPR046349">
    <property type="entry name" value="C1-like_sf"/>
</dbReference>
<keyword evidence="2" id="KW-0677">Repeat</keyword>
<evidence type="ECO:0000313" key="6">
    <source>
        <dbReference type="EMBL" id="KAL3509037.1"/>
    </source>
</evidence>
<dbReference type="Proteomes" id="UP001630127">
    <property type="component" value="Unassembled WGS sequence"/>
</dbReference>
<dbReference type="GO" id="GO:0046872">
    <property type="term" value="F:metal ion binding"/>
    <property type="evidence" value="ECO:0007669"/>
    <property type="project" value="UniProtKB-KW"/>
</dbReference>
<evidence type="ECO:0000259" key="5">
    <source>
        <dbReference type="PROSITE" id="PS50081"/>
    </source>
</evidence>
<accession>A0ABD2YNS9</accession>
<evidence type="ECO:0000313" key="7">
    <source>
        <dbReference type="Proteomes" id="UP001630127"/>
    </source>
</evidence>
<dbReference type="PROSITE" id="PS50081">
    <property type="entry name" value="ZF_DAG_PE_2"/>
    <property type="match status" value="1"/>
</dbReference>
<evidence type="ECO:0000256" key="3">
    <source>
        <dbReference type="ARBA" id="ARBA00022833"/>
    </source>
</evidence>
<gene>
    <name evidence="6" type="ORF">ACH5RR_028438</name>
</gene>
<evidence type="ECO:0000256" key="4">
    <source>
        <dbReference type="SAM" id="Coils"/>
    </source>
</evidence>
<sequence length="532" mass="61496">MFCHYYVHRTCALSEEQISHPFHPHHKLNLLKAKHQYFRCNACRYTFSKYGYHYYCEDCHFALHLAYAALIPIKVNENLINHKHPLVLCDKPNGNDYHYICNFCAEDFKDYDRVYVCQVCHCLLHESCAALPREIRHPFHPEHPLTLLPVAIDRGECDVCDKPCYAGTFLYHCSLCRFNMDVHCITLKPTAENSDIGTSQEQLPIIAHPHPHPLIQCHTIKNFRRLCFGCNLPFEDFIYACFKCRILLHKSCADLPPEIVHPFHLQHPLILGKNDGGYRCNGCHKASGKLVYSCKQCRIIFDLKCARAKPHFIMISQVHKHSLVFIDFETGTMRCSKCRDICNKFLFRCVECDDSIHDHCYPLLPQTLEHECHCDPLILHRSEIKDIPDEDENAEFYCHACEELRTLSHPTYYCAGCHFVAHVHCVISEILPYLDKELIALAAKVENTKLEEATDVMFPYEDYQDYVTADEDPVHEEATIATEDVGEPKADHVLCEVNEKIASLETEVDKITKELARLKERRAQHTASGVTH</sequence>
<dbReference type="InterPro" id="IPR002219">
    <property type="entry name" value="PKC_DAG/PE"/>
</dbReference>
<keyword evidence="3" id="KW-0862">Zinc</keyword>
<keyword evidence="4" id="KW-0175">Coiled coil</keyword>
<dbReference type="AlphaFoldDB" id="A0ABD2YNS9"/>